<dbReference type="InterPro" id="IPR010463">
    <property type="entry name" value="DUF1057"/>
</dbReference>
<name>A0A0N4Z132_PARTI</name>
<dbReference type="SUPFAM" id="SSF53474">
    <property type="entry name" value="alpha/beta-Hydrolases"/>
    <property type="match status" value="1"/>
</dbReference>
<dbReference type="ESTHER" id="parti-a0a0n4z132">
    <property type="family name" value="Duf_1057"/>
</dbReference>
<dbReference type="Gene3D" id="3.40.50.1820">
    <property type="entry name" value="alpha/beta hydrolase"/>
    <property type="match status" value="1"/>
</dbReference>
<dbReference type="InterPro" id="IPR029058">
    <property type="entry name" value="AB_hydrolase_fold"/>
</dbReference>
<dbReference type="PANTHER" id="PTHR47533:SF6">
    <property type="entry name" value="PROTEIN CBG08091"/>
    <property type="match status" value="1"/>
</dbReference>
<reference evidence="2" key="1">
    <citation type="submission" date="2017-02" db="UniProtKB">
        <authorList>
            <consortium name="WormBaseParasite"/>
        </authorList>
    </citation>
    <scope>IDENTIFICATION</scope>
</reference>
<organism evidence="1 2">
    <name type="scientific">Parastrongyloides trichosuri</name>
    <name type="common">Possum-specific nematode worm</name>
    <dbReference type="NCBI Taxonomy" id="131310"/>
    <lineage>
        <taxon>Eukaryota</taxon>
        <taxon>Metazoa</taxon>
        <taxon>Ecdysozoa</taxon>
        <taxon>Nematoda</taxon>
        <taxon>Chromadorea</taxon>
        <taxon>Rhabditida</taxon>
        <taxon>Tylenchina</taxon>
        <taxon>Panagrolaimomorpha</taxon>
        <taxon>Strongyloidoidea</taxon>
        <taxon>Strongyloididae</taxon>
        <taxon>Parastrongyloides</taxon>
    </lineage>
</organism>
<protein>
    <submittedName>
        <fullName evidence="2">AB hydrolase-1 domain-containing protein</fullName>
    </submittedName>
</protein>
<sequence length="330" mass="36754">MVNIRKLDDNMNKKREFNLKPGDVNKNIFETIVTFLSDSNKAVSIKSIYQDNFKNGSTIGTVVAVHGCPGSHKDFKYIEPLLTEAGIRLIALNFPGFGLTETNRNLNHTNTERVRFVQAMLCLLNINEKVIFVGHSRGSENALKMAALLKNHALGAILINPIGVKTHRGMKPKFIISIGATLWKASKGMQYIISPIVTTLYKHIGMKITSKQEAGASLITIDNTDCEGQIKYIDIVNESDVIILNAIGGKDRLIELPVSKDFGEKFKGNIFITPDKNDKINDEEDMLNSLNTKLKEGHTKFSAIFPECGHYVQKYKAVFIANSIESILKK</sequence>
<dbReference type="Proteomes" id="UP000038045">
    <property type="component" value="Unplaced"/>
</dbReference>
<dbReference type="Pfam" id="PF06342">
    <property type="entry name" value="DUF1057"/>
    <property type="match status" value="1"/>
</dbReference>
<proteinExistence type="predicted"/>
<keyword evidence="1" id="KW-1185">Reference proteome</keyword>
<dbReference type="PANTHER" id="PTHR47533">
    <property type="entry name" value="PROTEIN CBG21859"/>
    <property type="match status" value="1"/>
</dbReference>
<dbReference type="AlphaFoldDB" id="A0A0N4Z132"/>
<accession>A0A0N4Z132</accession>
<evidence type="ECO:0000313" key="2">
    <source>
        <dbReference type="WBParaSite" id="PTRK_0000040900.1"/>
    </source>
</evidence>
<evidence type="ECO:0000313" key="1">
    <source>
        <dbReference type="Proteomes" id="UP000038045"/>
    </source>
</evidence>
<dbReference type="WBParaSite" id="PTRK_0000040900.1">
    <property type="protein sequence ID" value="PTRK_0000040900.1"/>
    <property type="gene ID" value="PTRK_0000040900"/>
</dbReference>